<reference evidence="2" key="1">
    <citation type="journal article" date="2012" name="Nat. Biotechnol.">
        <title>Reference genome sequence of the model plant Setaria.</title>
        <authorList>
            <person name="Bennetzen J.L."/>
            <person name="Schmutz J."/>
            <person name="Wang H."/>
            <person name="Percifield R."/>
            <person name="Hawkins J."/>
            <person name="Pontaroli A.C."/>
            <person name="Estep M."/>
            <person name="Feng L."/>
            <person name="Vaughn J.N."/>
            <person name="Grimwood J."/>
            <person name="Jenkins J."/>
            <person name="Barry K."/>
            <person name="Lindquist E."/>
            <person name="Hellsten U."/>
            <person name="Deshpande S."/>
            <person name="Wang X."/>
            <person name="Wu X."/>
            <person name="Mitros T."/>
            <person name="Triplett J."/>
            <person name="Yang X."/>
            <person name="Ye C.Y."/>
            <person name="Mauro-Herrera M."/>
            <person name="Wang L."/>
            <person name="Li P."/>
            <person name="Sharma M."/>
            <person name="Sharma R."/>
            <person name="Ronald P.C."/>
            <person name="Panaud O."/>
            <person name="Kellogg E.A."/>
            <person name="Brutnell T.P."/>
            <person name="Doust A.N."/>
            <person name="Tuskan G.A."/>
            <person name="Rokhsar D."/>
            <person name="Devos K.M."/>
        </authorList>
    </citation>
    <scope>NUCLEOTIDE SEQUENCE [LARGE SCALE GENOMIC DNA]</scope>
    <source>
        <strain evidence="2">cv. Yugu1</strain>
    </source>
</reference>
<dbReference type="InParanoid" id="K3XT81"/>
<dbReference type="AlphaFoldDB" id="K3XT81"/>
<evidence type="ECO:0000313" key="1">
    <source>
        <dbReference type="EnsemblPlants" id="KQL05039"/>
    </source>
</evidence>
<reference evidence="1" key="2">
    <citation type="submission" date="2018-08" db="UniProtKB">
        <authorList>
            <consortium name="EnsemblPlants"/>
        </authorList>
    </citation>
    <scope>IDENTIFICATION</scope>
    <source>
        <strain evidence="1">Yugu1</strain>
    </source>
</reference>
<name>K3XT81_SETIT</name>
<accession>K3XT81</accession>
<dbReference type="FunCoup" id="K3XT81">
    <property type="interactions" value="1319"/>
</dbReference>
<dbReference type="PANTHER" id="PTHR33075:SF7">
    <property type="entry name" value="OS02G0303350 PROTEIN"/>
    <property type="match status" value="1"/>
</dbReference>
<dbReference type="OMA" id="PDYQLHF"/>
<proteinExistence type="predicted"/>
<evidence type="ECO:0000313" key="2">
    <source>
        <dbReference type="Proteomes" id="UP000004995"/>
    </source>
</evidence>
<dbReference type="EMBL" id="AGNK02002962">
    <property type="status" value="NOT_ANNOTATED_CDS"/>
    <property type="molecule type" value="Genomic_DNA"/>
</dbReference>
<dbReference type="Gramene" id="KQL05039">
    <property type="protein sequence ID" value="KQL05039"/>
    <property type="gene ID" value="SETIT_005137mg"/>
</dbReference>
<dbReference type="Proteomes" id="UP000004995">
    <property type="component" value="Unassembled WGS sequence"/>
</dbReference>
<sequence length="629" mass="69820">MAISKLSDCGCLSVLDFSPDLEIQCLALDWYGSTVSPPPSSTSPTFFLVASFGRSAIRLNKYLDFNVLHLADSTFRFFVQSKVISLMVYKLRSYKCVSFAVFFALWGAGGPNWVKEQASWISEQAAEWTYVQSKSSKKSYVQAVSTSSHVNHDSRNDRPLNNHCANNKSRPSIFYIITMANFTVDPQAQAPMGFEVLPHDPNVPPLRLFAYLGGCMDPYNDDVAIAMLILAMAKEEFDLMASALTDYFIHTYNICLAEVQPCALGDAYVRSMCSLERERFPVRHLQLTPDYQLHFIKHDEFENSRMHDLDREAWVMLMGYPLDARNNIVVAKVVAGFEFFLMMKIPHDVTVSVSLPPCVRYWTCPMFSLKKKNVTLLADEDHVPPEGPLHPLPMEAPHWMGSNPAAPSSMEQGPGHNAEGNVNFDHQEDAMSGVAVDFEIILPSSWMQRFLSLLDIDLGTLILSYTNDRDVLSYLAQISDPLSIAQPSRMIIGPALSPNGLPLVPYDDDEDDDATTAKCHCHKLKELLDDVFLRRSKRLNPNLGGFRTEESAAAAAEYPAIYATPIEVIHTIYAGSAAAASSAPLAPHLPVETIQSMATGFLQMQPSVVSTSALLELHVNDNYVIGLAS</sequence>
<dbReference type="HOGENOM" id="CLU_009245_3_2_1"/>
<dbReference type="PANTHER" id="PTHR33075">
    <property type="entry name" value="OS02G0499800 PROTEIN"/>
    <property type="match status" value="1"/>
</dbReference>
<dbReference type="EnsemblPlants" id="KQL05039">
    <property type="protein sequence ID" value="KQL05039"/>
    <property type="gene ID" value="SETIT_005137mg"/>
</dbReference>
<keyword evidence="2" id="KW-1185">Reference proteome</keyword>
<protein>
    <submittedName>
        <fullName evidence="1">Uncharacterized protein</fullName>
    </submittedName>
</protein>
<organism evidence="1 2">
    <name type="scientific">Setaria italica</name>
    <name type="common">Foxtail millet</name>
    <name type="synonym">Panicum italicum</name>
    <dbReference type="NCBI Taxonomy" id="4555"/>
    <lineage>
        <taxon>Eukaryota</taxon>
        <taxon>Viridiplantae</taxon>
        <taxon>Streptophyta</taxon>
        <taxon>Embryophyta</taxon>
        <taxon>Tracheophyta</taxon>
        <taxon>Spermatophyta</taxon>
        <taxon>Magnoliopsida</taxon>
        <taxon>Liliopsida</taxon>
        <taxon>Poales</taxon>
        <taxon>Poaceae</taxon>
        <taxon>PACMAD clade</taxon>
        <taxon>Panicoideae</taxon>
        <taxon>Panicodae</taxon>
        <taxon>Paniceae</taxon>
        <taxon>Cenchrinae</taxon>
        <taxon>Setaria</taxon>
    </lineage>
</organism>